<evidence type="ECO:0000259" key="15">
    <source>
        <dbReference type="Pfam" id="PF00122"/>
    </source>
</evidence>
<dbReference type="GO" id="GO:0140358">
    <property type="term" value="F:P-type transmembrane transporter activity"/>
    <property type="evidence" value="ECO:0007669"/>
    <property type="project" value="InterPro"/>
</dbReference>
<dbReference type="SUPFAM" id="SSF81665">
    <property type="entry name" value="Calcium ATPase, transmembrane domain M"/>
    <property type="match status" value="1"/>
</dbReference>
<dbReference type="InterPro" id="IPR001757">
    <property type="entry name" value="P_typ_ATPase"/>
</dbReference>
<dbReference type="InterPro" id="IPR036412">
    <property type="entry name" value="HAD-like_sf"/>
</dbReference>
<evidence type="ECO:0000259" key="16">
    <source>
        <dbReference type="Pfam" id="PF12409"/>
    </source>
</evidence>
<dbReference type="GO" id="GO:0046872">
    <property type="term" value="F:metal ion binding"/>
    <property type="evidence" value="ECO:0007669"/>
    <property type="project" value="UniProtKB-UniRule"/>
</dbReference>
<evidence type="ECO:0000256" key="5">
    <source>
        <dbReference type="ARBA" id="ARBA00022723"/>
    </source>
</evidence>
<dbReference type="InterPro" id="IPR018303">
    <property type="entry name" value="ATPase_P-typ_P_site"/>
</dbReference>
<evidence type="ECO:0000256" key="1">
    <source>
        <dbReference type="ARBA" id="ARBA00004141"/>
    </source>
</evidence>
<dbReference type="Gene3D" id="3.40.1110.10">
    <property type="entry name" value="Calcium-transporting ATPase, cytoplasmic domain N"/>
    <property type="match status" value="1"/>
</dbReference>
<sequence length="2076" mass="244762">MYNLFDYNDEKKKYKVLYKTILTEDENLYEYKIDYVECYKLKSIIKTIHYIFCFLSFGLLPLIFSWFPIFYFKLLHSKCSLNECEKVLIVTKEGGKYIEKIKNVQLYNDINIVLNDHNNIPKEGFTSIKSLYSKNLLNTYKNSELKNKKNNIEKYYSDIEDNYEKIKSCEEESEMEEYKYNTHIFEFLGVRYVYIRRKKCFVELYFYITYPLEFIHLMCDGLSSHKLIRDRKLLYGECNFNIKLDTLFVLLFKEIIHPFFIFQIFAMIIWSIDNYYEYALTILFITSISTIIELHSTRANQKKLKNLIDYKCLVKVHRYNSISLLDSSDLVPGDIYEIENNMKIPCDTILLIGNATMSEHMLTGESVPVNKSNLPFLDEYDDINFFKQEKNKKEKLDIVEKHISDIIKLEKKKEEIKNSNVNNILSKKDYYKVKNRNNKNITNQRNTNINNNYIIYNQKSEQIINKYNNEKENMKRSTCMINDLDNFLSSISDSSSTCYERKKKKKKELERKYEEKISKHTLYAGTTVLSVNSSNVTKKKNKVLGLVIKTGFITTKGKLINNILHSKKARLNLIQDSYKFLAILAIYALVSGFIVLFLTIINNVFSSHTIIRCLDLITDAVPPALPTTLTVGITIAISRLKKKFSISCISPSRINLAGQINTMVFDKTGTLTENRLDFLGVIPIKNGELCDFIPINNYGSFSDINEYNYMDKQKENNLENVHLLKKGSFEKHDNYILSTIKKYINTNDSRELSLLGSNYNIDQCEYHNFDEEINNKKIIFGDCNAANNNYLNNYENCNNHYNFNNCYNDENYNNLNSYNNCNNSFYGYNLNKKDNFNKIMKMNYSTFLDALACCHSLTKINNELIGDVLEILMFQSTNCNIEIGEDNVVIKESKNLNSNFFSSHEENYYNKPIYYILKKFEFNSNLQRMSVIVKNVENEKHYLFCKGSPEKIKELCLKNKIPDDYDDILQKYAKLGMRIISLSYKELDSYNHNILNITRNSLEKNLSFLGFLIFANKLKNSAYDIINNLKSSGCHCIMSTGDNILTSISVAKQCGIINENIESIIIGDVRTVKKKKKIVWYVDKNDNIFKNENINLENKKKIINDKGIDNNNSNNKKDVLGNERENHTDYIAFEFNENPNELYKNKDMYICDEGIMKNNNKCYYSNKNKNLKKQGKKKIERHSHNSKLVFDDLCEILIHRDPRSIGIVLSGEAFIFLKKEFECLDLPFYDECEKITYNIMKNNSKKKKNKLYYNSKIIPKYIEKIHNKNFCYNKLFYKIQSKLFENLSKGILKKRLIENNKSYIKKKNKNTLIYEQCSKETNLIYLSNTNNDDENSLVCLNHIKNKEENKHDNLEILKNKKKNNFLNIKNYIKITQKRKIMDALLIKEDSDQKEVLSKSLRVNSLNNIKSLKKRKINRFEVLTKKVLSYPKPLLSLCIIKEKNIYKVNYFLQPKENSFFRLVFRFIDYFVNMRKKKKIKKLGELKRNNLLEISSFNKANYKSYNLDSIPESHFTIDIYSKTCRKKDKEKKKEKFTFFKNKLFNINSKMGIIKRKENRKFQNRTNFKDLYFCSNRKYKKLKEDYLCNYNNSQKFSLSPRFLEEKIPHKEFNSILKSNKNENSKKENDAYLLDEDQKFIENNENMKNNIYLKSNFYKSKTNFKNSSYFKYTYLTKKKKNKVINKKNMHINKNNLLMNNYLCFLKQSLYHECKKDTCYRYSHIKNIKLSIYEYILRVCTVYARMKPEYKTQLILSLKNLPHMPFVGMCGDGSNDCGALNCADIGISLSHNESSICAPFTSDNFYLNSVINILVEGRAALVNSFQLFKFISLYSVMQCSVVLILYAFSNNLTDNQFIFTDIFTILPLSIFMSWTSASEKLSSNLPLGKLFCFPVLFSIYGQIIIQLFFIFISLFLLFYQPFYKNDTNLFPLGDAANKKLICSKNTLIFIISSFQILFICISLNIKTEWRKSVITNAVYMSWILILILINIFITIFSSDTFLLGPLVHFLKKYLNLVSFPIYFRFYISLILIINFICTYYFEKYFIRYLEKKEMKKNYKQNHINIFPVPSEIDTKVFVTHL</sequence>
<evidence type="ECO:0000256" key="10">
    <source>
        <dbReference type="ARBA" id="ARBA00022989"/>
    </source>
</evidence>
<comment type="subcellular location">
    <subcellularLocation>
        <location evidence="1 13">Membrane</location>
        <topology evidence="1 13">Multi-pass membrane protein</topology>
    </subcellularLocation>
</comment>
<dbReference type="NCBIfam" id="TIGR01494">
    <property type="entry name" value="ATPase_P-type"/>
    <property type="match status" value="2"/>
</dbReference>
<keyword evidence="11 13" id="KW-0472">Membrane</keyword>
<proteinExistence type="inferred from homology"/>
<feature type="transmembrane region" description="Helical" evidence="13">
    <location>
        <begin position="1972"/>
        <end position="1996"/>
    </location>
</feature>
<feature type="transmembrane region" description="Helical" evidence="13">
    <location>
        <begin position="244"/>
        <end position="272"/>
    </location>
</feature>
<keyword evidence="5 13" id="KW-0479">Metal-binding</keyword>
<dbReference type="InterPro" id="IPR023214">
    <property type="entry name" value="HAD_sf"/>
</dbReference>
<dbReference type="SUPFAM" id="SSF81653">
    <property type="entry name" value="Calcium ATPase, transduction domain A"/>
    <property type="match status" value="1"/>
</dbReference>
<comment type="caution">
    <text evidence="17">The sequence shown here is derived from an EMBL/GenBank/DDBJ whole genome shotgun (WGS) entry which is preliminary data.</text>
</comment>
<feature type="transmembrane region" description="Helical" evidence="13">
    <location>
        <begin position="1822"/>
        <end position="1844"/>
    </location>
</feature>
<keyword evidence="18" id="KW-1185">Reference proteome</keyword>
<dbReference type="Pfam" id="PF00122">
    <property type="entry name" value="E1-E2_ATPase"/>
    <property type="match status" value="1"/>
</dbReference>
<dbReference type="VEuPathDB" id="PlasmoDB:PGAL8A_00037600"/>
<dbReference type="GO" id="GO:0016020">
    <property type="term" value="C:membrane"/>
    <property type="evidence" value="ECO:0007669"/>
    <property type="project" value="UniProtKB-SubCell"/>
</dbReference>
<accession>A0A1J1H0G6</accession>
<evidence type="ECO:0000256" key="11">
    <source>
        <dbReference type="ARBA" id="ARBA00023136"/>
    </source>
</evidence>
<keyword evidence="9 13" id="KW-1278">Translocase</keyword>
<protein>
    <recommendedName>
        <fullName evidence="13">Cation-transporting ATPase</fullName>
        <ecNumber evidence="13">7.2.2.-</ecNumber>
    </recommendedName>
</protein>
<dbReference type="Proteomes" id="UP000220797">
    <property type="component" value="Unassembled WGS sequence"/>
</dbReference>
<dbReference type="InterPro" id="IPR008250">
    <property type="entry name" value="ATPase_P-typ_transduc_dom_A_sf"/>
</dbReference>
<evidence type="ECO:0000256" key="14">
    <source>
        <dbReference type="SAM" id="Coils"/>
    </source>
</evidence>
<evidence type="ECO:0000256" key="3">
    <source>
        <dbReference type="ARBA" id="ARBA00022553"/>
    </source>
</evidence>
<dbReference type="SUPFAM" id="SSF56784">
    <property type="entry name" value="HAD-like"/>
    <property type="match status" value="2"/>
</dbReference>
<comment type="similarity">
    <text evidence="2 13">Belongs to the cation transport ATPase (P-type) (TC 3.A.3) family. Type V subfamily.</text>
</comment>
<evidence type="ECO:0000256" key="2">
    <source>
        <dbReference type="ARBA" id="ARBA00006000"/>
    </source>
</evidence>
<evidence type="ECO:0000256" key="7">
    <source>
        <dbReference type="ARBA" id="ARBA00022840"/>
    </source>
</evidence>
<dbReference type="InterPro" id="IPR006544">
    <property type="entry name" value="P-type_TPase_V"/>
</dbReference>
<dbReference type="PANTHER" id="PTHR45630">
    <property type="entry name" value="CATION-TRANSPORTING ATPASE-RELATED"/>
    <property type="match status" value="1"/>
</dbReference>
<dbReference type="OMA" id="FQIFAMI"/>
<dbReference type="Gene3D" id="1.20.1110.10">
    <property type="entry name" value="Calcium-transporting ATPase, transmembrane domain"/>
    <property type="match status" value="1"/>
</dbReference>
<keyword evidence="3" id="KW-0597">Phosphoprotein</keyword>
<gene>
    <name evidence="17" type="primary">ATPase1</name>
    <name evidence="17" type="ORF">PGAL8A_00037600</name>
</gene>
<dbReference type="InterPro" id="IPR023299">
    <property type="entry name" value="ATPase_P-typ_cyto_dom_N"/>
</dbReference>
<keyword evidence="14" id="KW-0175">Coiled coil</keyword>
<feature type="transmembrane region" description="Helical" evidence="13">
    <location>
        <begin position="1850"/>
        <end position="1869"/>
    </location>
</feature>
<dbReference type="RefSeq" id="XP_028530738.1">
    <property type="nucleotide sequence ID" value="XM_028674379.1"/>
</dbReference>
<dbReference type="GO" id="GO:0016887">
    <property type="term" value="F:ATP hydrolysis activity"/>
    <property type="evidence" value="ECO:0007669"/>
    <property type="project" value="InterPro"/>
</dbReference>
<dbReference type="InterPro" id="IPR047819">
    <property type="entry name" value="P5A-ATPase_N"/>
</dbReference>
<feature type="transmembrane region" description="Helical" evidence="13">
    <location>
        <begin position="50"/>
        <end position="72"/>
    </location>
</feature>
<evidence type="ECO:0000313" key="18">
    <source>
        <dbReference type="Proteomes" id="UP000220797"/>
    </source>
</evidence>
<keyword evidence="4 13" id="KW-0812">Transmembrane</keyword>
<evidence type="ECO:0000256" key="9">
    <source>
        <dbReference type="ARBA" id="ARBA00022967"/>
    </source>
</evidence>
<keyword evidence="10 13" id="KW-1133">Transmembrane helix</keyword>
<evidence type="ECO:0000313" key="17">
    <source>
        <dbReference type="EMBL" id="CRG97939.1"/>
    </source>
</evidence>
<feature type="domain" description="P5B-type ATPase N-terminal" evidence="16">
    <location>
        <begin position="37"/>
        <end position="120"/>
    </location>
</feature>
<keyword evidence="8 13" id="KW-0460">Magnesium</keyword>
<dbReference type="InterPro" id="IPR059000">
    <property type="entry name" value="ATPase_P-type_domA"/>
</dbReference>
<organism evidence="17 18">
    <name type="scientific">Plasmodium gallinaceum</name>
    <dbReference type="NCBI Taxonomy" id="5849"/>
    <lineage>
        <taxon>Eukaryota</taxon>
        <taxon>Sar</taxon>
        <taxon>Alveolata</taxon>
        <taxon>Apicomplexa</taxon>
        <taxon>Aconoidasida</taxon>
        <taxon>Haemosporida</taxon>
        <taxon>Plasmodiidae</taxon>
        <taxon>Plasmodium</taxon>
        <taxon>Plasmodium (Haemamoeba)</taxon>
    </lineage>
</organism>
<feature type="transmembrane region" description="Helical" evidence="13">
    <location>
        <begin position="278"/>
        <end position="295"/>
    </location>
</feature>
<feature type="transmembrane region" description="Helical" evidence="13">
    <location>
        <begin position="2016"/>
        <end position="2036"/>
    </location>
</feature>
<dbReference type="FunFam" id="1.20.1110.10:FF:000023">
    <property type="entry name" value="Cation-transporting ATPase"/>
    <property type="match status" value="1"/>
</dbReference>
<keyword evidence="6 13" id="KW-0547">Nucleotide-binding</keyword>
<evidence type="ECO:0000256" key="4">
    <source>
        <dbReference type="ARBA" id="ARBA00022692"/>
    </source>
</evidence>
<dbReference type="EMBL" id="CVMV01000117">
    <property type="protein sequence ID" value="CRG97939.1"/>
    <property type="molecule type" value="Genomic_DNA"/>
</dbReference>
<evidence type="ECO:0000256" key="8">
    <source>
        <dbReference type="ARBA" id="ARBA00022842"/>
    </source>
</evidence>
<dbReference type="PROSITE" id="PS00154">
    <property type="entry name" value="ATPASE_E1_E2"/>
    <property type="match status" value="1"/>
</dbReference>
<feature type="transmembrane region" description="Helical" evidence="13">
    <location>
        <begin position="1890"/>
        <end position="1914"/>
    </location>
</feature>
<evidence type="ECO:0000256" key="13">
    <source>
        <dbReference type="RuleBase" id="RU362082"/>
    </source>
</evidence>
<dbReference type="SUPFAM" id="SSF81660">
    <property type="entry name" value="Metal cation-transporting ATPase, ATP-binding domain N"/>
    <property type="match status" value="1"/>
</dbReference>
<keyword evidence="7 13" id="KW-0067">ATP-binding</keyword>
<dbReference type="Pfam" id="PF12409">
    <property type="entry name" value="P5-ATPase"/>
    <property type="match status" value="1"/>
</dbReference>
<dbReference type="GO" id="GO:0005524">
    <property type="term" value="F:ATP binding"/>
    <property type="evidence" value="ECO:0007669"/>
    <property type="project" value="UniProtKB-UniRule"/>
</dbReference>
<feature type="coiled-coil region" evidence="14">
    <location>
        <begin position="457"/>
        <end position="519"/>
    </location>
</feature>
<evidence type="ECO:0000256" key="12">
    <source>
        <dbReference type="ARBA" id="ARBA00049360"/>
    </source>
</evidence>
<comment type="catalytic activity">
    <reaction evidence="12 13">
        <text>ATP + H2O = ADP + phosphate + H(+)</text>
        <dbReference type="Rhea" id="RHEA:13065"/>
        <dbReference type="ChEBI" id="CHEBI:15377"/>
        <dbReference type="ChEBI" id="CHEBI:15378"/>
        <dbReference type="ChEBI" id="CHEBI:30616"/>
        <dbReference type="ChEBI" id="CHEBI:43474"/>
        <dbReference type="ChEBI" id="CHEBI:456216"/>
    </reaction>
</comment>
<dbReference type="Gene3D" id="3.40.50.1000">
    <property type="entry name" value="HAD superfamily/HAD-like"/>
    <property type="match status" value="3"/>
</dbReference>
<reference evidence="17" key="1">
    <citation type="submission" date="2015-04" db="EMBL/GenBank/DDBJ databases">
        <authorList>
            <consortium name="Pathogen Informatics"/>
        </authorList>
    </citation>
    <scope>NUCLEOTIDE SEQUENCE [LARGE SCALE GENOMIC DNA]</scope>
    <source>
        <strain evidence="17">8A</strain>
    </source>
</reference>
<dbReference type="GO" id="GO:0019829">
    <property type="term" value="F:ATPase-coupled monoatomic cation transmembrane transporter activity"/>
    <property type="evidence" value="ECO:0007669"/>
    <property type="project" value="UniProtKB-UniRule"/>
</dbReference>
<dbReference type="OrthoDB" id="425043at2759"/>
<dbReference type="PANTHER" id="PTHR45630:SF8">
    <property type="entry name" value="CATION-TRANSPORTING ATPASE"/>
    <property type="match status" value="1"/>
</dbReference>
<feature type="domain" description="P-type ATPase A" evidence="15">
    <location>
        <begin position="314"/>
        <end position="379"/>
    </location>
</feature>
<dbReference type="EC" id="7.2.2.-" evidence="13"/>
<dbReference type="Gene3D" id="2.70.150.10">
    <property type="entry name" value="Calcium-transporting ATPase, cytoplasmic transduction domain A"/>
    <property type="match status" value="2"/>
</dbReference>
<dbReference type="GeneID" id="39728900"/>
<name>A0A1J1H0G6_PLAGA</name>
<feature type="transmembrane region" description="Helical" evidence="13">
    <location>
        <begin position="580"/>
        <end position="601"/>
    </location>
</feature>
<evidence type="ECO:0000256" key="6">
    <source>
        <dbReference type="ARBA" id="ARBA00022741"/>
    </source>
</evidence>
<dbReference type="InterPro" id="IPR023298">
    <property type="entry name" value="ATPase_P-typ_TM_dom_sf"/>
</dbReference>